<name>A0A3Q2FJ63_CYPVA</name>
<evidence type="ECO:0008006" key="3">
    <source>
        <dbReference type="Google" id="ProtNLM"/>
    </source>
</evidence>
<dbReference type="Ensembl" id="ENSCVAT00000008393.1">
    <property type="protein sequence ID" value="ENSCVAP00000004405.1"/>
    <property type="gene ID" value="ENSCVAG00000005700.1"/>
</dbReference>
<dbReference type="InterPro" id="IPR027417">
    <property type="entry name" value="P-loop_NTPase"/>
</dbReference>
<evidence type="ECO:0000313" key="2">
    <source>
        <dbReference type="Proteomes" id="UP000265020"/>
    </source>
</evidence>
<dbReference type="Proteomes" id="UP000265020">
    <property type="component" value="Unassembled WGS sequence"/>
</dbReference>
<organism evidence="1 2">
    <name type="scientific">Cyprinodon variegatus</name>
    <name type="common">Sheepshead minnow</name>
    <dbReference type="NCBI Taxonomy" id="28743"/>
    <lineage>
        <taxon>Eukaryota</taxon>
        <taxon>Metazoa</taxon>
        <taxon>Chordata</taxon>
        <taxon>Craniata</taxon>
        <taxon>Vertebrata</taxon>
        <taxon>Euteleostomi</taxon>
        <taxon>Actinopterygii</taxon>
        <taxon>Neopterygii</taxon>
        <taxon>Teleostei</taxon>
        <taxon>Neoteleostei</taxon>
        <taxon>Acanthomorphata</taxon>
        <taxon>Ovalentaria</taxon>
        <taxon>Atherinomorphae</taxon>
        <taxon>Cyprinodontiformes</taxon>
        <taxon>Cyprinodontidae</taxon>
        <taxon>Cyprinodon</taxon>
    </lineage>
</organism>
<reference evidence="1" key="2">
    <citation type="submission" date="2025-09" db="UniProtKB">
        <authorList>
            <consortium name="Ensembl"/>
        </authorList>
    </citation>
    <scope>IDENTIFICATION</scope>
</reference>
<reference evidence="1" key="1">
    <citation type="submission" date="2025-08" db="UniProtKB">
        <authorList>
            <consortium name="Ensembl"/>
        </authorList>
    </citation>
    <scope>IDENTIFICATION</scope>
</reference>
<proteinExistence type="predicted"/>
<dbReference type="AlphaFoldDB" id="A0A3Q2FJ63"/>
<sequence length="55" mass="6076">MFPNFSLSCPLVSDEQRIVLLGKTGSGKSSLGNFEIHRKIYSCFAATIQCLLKLI</sequence>
<dbReference type="SUPFAM" id="SSF52540">
    <property type="entry name" value="P-loop containing nucleoside triphosphate hydrolases"/>
    <property type="match status" value="1"/>
</dbReference>
<evidence type="ECO:0000313" key="1">
    <source>
        <dbReference type="Ensembl" id="ENSCVAP00000004405.1"/>
    </source>
</evidence>
<protein>
    <recommendedName>
        <fullName evidence="3">AIG1-type G domain-containing protein</fullName>
    </recommendedName>
</protein>
<accession>A0A3Q2FJ63</accession>
<dbReference type="Gene3D" id="3.40.50.300">
    <property type="entry name" value="P-loop containing nucleotide triphosphate hydrolases"/>
    <property type="match status" value="1"/>
</dbReference>
<keyword evidence="2" id="KW-1185">Reference proteome</keyword>